<reference evidence="2 3" key="1">
    <citation type="submission" date="2019-03" db="EMBL/GenBank/DDBJ databases">
        <title>Freshwater and sediment microbial communities from various areas in North America, analyzing microbe dynamics in response to fracking.</title>
        <authorList>
            <person name="Lamendella R."/>
        </authorList>
    </citation>
    <scope>NUCLEOTIDE SEQUENCE [LARGE SCALE GENOMIC DNA]</scope>
    <source>
        <strain evidence="2 3">74A</strain>
    </source>
</reference>
<organism evidence="2 3">
    <name type="scientific">Shewanella fodinae</name>
    <dbReference type="NCBI Taxonomy" id="552357"/>
    <lineage>
        <taxon>Bacteria</taxon>
        <taxon>Pseudomonadati</taxon>
        <taxon>Pseudomonadota</taxon>
        <taxon>Gammaproteobacteria</taxon>
        <taxon>Alteromonadales</taxon>
        <taxon>Shewanellaceae</taxon>
        <taxon>Shewanella</taxon>
    </lineage>
</organism>
<protein>
    <recommendedName>
        <fullName evidence="1">CASTOR ACT domain-containing protein</fullName>
    </recommendedName>
</protein>
<dbReference type="PANTHER" id="PTHR31131">
    <property type="entry name" value="CHROMOSOME 1, WHOLE GENOME SHOTGUN SEQUENCE"/>
    <property type="match status" value="1"/>
</dbReference>
<dbReference type="EMBL" id="SLWF01000019">
    <property type="protein sequence ID" value="TCN82304.1"/>
    <property type="molecule type" value="Genomic_DNA"/>
</dbReference>
<dbReference type="InterPro" id="IPR016540">
    <property type="entry name" value="UCP008459"/>
</dbReference>
<dbReference type="RefSeq" id="WP_133039466.1">
    <property type="nucleotide sequence ID" value="NZ_SLWF01000019.1"/>
</dbReference>
<dbReference type="PIRSF" id="PIRSF008459">
    <property type="entry name" value="UCP008459"/>
    <property type="match status" value="1"/>
</dbReference>
<dbReference type="Pfam" id="PF13840">
    <property type="entry name" value="ACT_7"/>
    <property type="match status" value="1"/>
</dbReference>
<dbReference type="Proteomes" id="UP000294832">
    <property type="component" value="Unassembled WGS sequence"/>
</dbReference>
<keyword evidence="3" id="KW-1185">Reference proteome</keyword>
<evidence type="ECO:0000313" key="3">
    <source>
        <dbReference type="Proteomes" id="UP000294832"/>
    </source>
</evidence>
<dbReference type="InterPro" id="IPR045865">
    <property type="entry name" value="ACT-like_dom_sf"/>
</dbReference>
<accession>A0A4R2F8S8</accession>
<feature type="domain" description="CASTOR ACT" evidence="1">
    <location>
        <begin position="58"/>
        <end position="118"/>
    </location>
</feature>
<dbReference type="OrthoDB" id="5615858at2"/>
<dbReference type="SUPFAM" id="SSF55021">
    <property type="entry name" value="ACT-like"/>
    <property type="match status" value="2"/>
</dbReference>
<dbReference type="InterPro" id="IPR027795">
    <property type="entry name" value="CASTOR_ACT_dom"/>
</dbReference>
<dbReference type="Gene3D" id="3.30.2130.10">
    <property type="entry name" value="VC0802-like"/>
    <property type="match status" value="1"/>
</dbReference>
<gene>
    <name evidence="2" type="ORF">EDC91_11913</name>
</gene>
<comment type="caution">
    <text evidence="2">The sequence shown here is derived from an EMBL/GenBank/DDBJ whole genome shotgun (WGS) entry which is preliminary data.</text>
</comment>
<dbReference type="InterPro" id="IPR051719">
    <property type="entry name" value="CASTOR_mTORC1"/>
</dbReference>
<evidence type="ECO:0000313" key="2">
    <source>
        <dbReference type="EMBL" id="TCN82304.1"/>
    </source>
</evidence>
<proteinExistence type="predicted"/>
<name>A0A4R2F8S8_9GAMM</name>
<dbReference type="PANTHER" id="PTHR31131:SF6">
    <property type="entry name" value="CASTOR ACT DOMAIN-CONTAINING PROTEIN"/>
    <property type="match status" value="1"/>
</dbReference>
<sequence length="129" mass="14478">MRLTLAVHPTLYTIHSFAADTAVPSVVFEQPTYFLAKTREEMSIVIDARVPLDSLEQESNWRCLEILGPLGFSATGIHAKIATTLADAHVCIFSLSTFDTDYILVKWDKLDTAIKALRAKGYQVIEYDR</sequence>
<evidence type="ECO:0000259" key="1">
    <source>
        <dbReference type="Pfam" id="PF13840"/>
    </source>
</evidence>
<dbReference type="AlphaFoldDB" id="A0A4R2F8S8"/>